<sequence>MNSLQKNLKPSSSRKKTFSGRPTRQDSEVLHENLLHIATEHFLAFGFQGASIEGIAKSAKVSKLTIYRQYQNKQGLFLAVLESHVQQYIQDLEHTLINKEINPENLLALGVFIAGRWLDAHNIGLARIVIAEMNRIEGLSQVINPLMQQSRLPVENFLKRLNDLPDYTIDNIQLATIQFIQLSVMGHYYFLRDDHHLPKPEQLKQQVQAAVQLFLNGCKNP</sequence>
<dbReference type="InterPro" id="IPR050109">
    <property type="entry name" value="HTH-type_TetR-like_transc_reg"/>
</dbReference>
<dbReference type="SUPFAM" id="SSF46689">
    <property type="entry name" value="Homeodomain-like"/>
    <property type="match status" value="1"/>
</dbReference>
<dbReference type="AlphaFoldDB" id="A0A1Z9YVE5"/>
<dbReference type="GO" id="GO:0003700">
    <property type="term" value="F:DNA-binding transcription factor activity"/>
    <property type="evidence" value="ECO:0007669"/>
    <property type="project" value="TreeGrafter"/>
</dbReference>
<dbReference type="PROSITE" id="PS50977">
    <property type="entry name" value="HTH_TETR_2"/>
    <property type="match status" value="1"/>
</dbReference>
<dbReference type="InterPro" id="IPR039536">
    <property type="entry name" value="TetR_C_Proteobacteria"/>
</dbReference>
<gene>
    <name evidence="5" type="ORF">CAP51_12840</name>
</gene>
<dbReference type="PANTHER" id="PTHR30055:SF146">
    <property type="entry name" value="HTH-TYPE TRANSCRIPTIONAL DUAL REGULATOR CECR"/>
    <property type="match status" value="1"/>
</dbReference>
<dbReference type="EMBL" id="NEXX01000005">
    <property type="protein sequence ID" value="OUY06167.1"/>
    <property type="molecule type" value="Genomic_DNA"/>
</dbReference>
<proteinExistence type="predicted"/>
<dbReference type="InterPro" id="IPR009057">
    <property type="entry name" value="Homeodomain-like_sf"/>
</dbReference>
<evidence type="ECO:0000313" key="6">
    <source>
        <dbReference type="Proteomes" id="UP000196536"/>
    </source>
</evidence>
<organism evidence="5 6">
    <name type="scientific">Acinetobacter populi</name>
    <dbReference type="NCBI Taxonomy" id="1582270"/>
    <lineage>
        <taxon>Bacteria</taxon>
        <taxon>Pseudomonadati</taxon>
        <taxon>Pseudomonadota</taxon>
        <taxon>Gammaproteobacteria</taxon>
        <taxon>Moraxellales</taxon>
        <taxon>Moraxellaceae</taxon>
        <taxon>Acinetobacter</taxon>
    </lineage>
</organism>
<dbReference type="Proteomes" id="UP000196536">
    <property type="component" value="Unassembled WGS sequence"/>
</dbReference>
<dbReference type="InterPro" id="IPR001647">
    <property type="entry name" value="HTH_TetR"/>
</dbReference>
<dbReference type="OrthoDB" id="8535430at2"/>
<name>A0A1Z9YVE5_9GAMM</name>
<dbReference type="Pfam" id="PF00440">
    <property type="entry name" value="TetR_N"/>
    <property type="match status" value="1"/>
</dbReference>
<evidence type="ECO:0000256" key="2">
    <source>
        <dbReference type="PROSITE-ProRule" id="PRU00335"/>
    </source>
</evidence>
<evidence type="ECO:0000256" key="1">
    <source>
        <dbReference type="ARBA" id="ARBA00023125"/>
    </source>
</evidence>
<feature type="region of interest" description="Disordered" evidence="3">
    <location>
        <begin position="1"/>
        <end position="25"/>
    </location>
</feature>
<keyword evidence="6" id="KW-1185">Reference proteome</keyword>
<accession>A0A1Z9YVE5</accession>
<dbReference type="PANTHER" id="PTHR30055">
    <property type="entry name" value="HTH-TYPE TRANSCRIPTIONAL REGULATOR RUTR"/>
    <property type="match status" value="1"/>
</dbReference>
<feature type="DNA-binding region" description="H-T-H motif" evidence="2">
    <location>
        <begin position="51"/>
        <end position="70"/>
    </location>
</feature>
<reference evidence="5 6" key="1">
    <citation type="submission" date="2017-05" db="EMBL/GenBank/DDBJ databases">
        <title>Acinetobacter populi ANC 5415 (= PBJ7), whole genome shotgun sequencing project.</title>
        <authorList>
            <person name="Nemec A."/>
            <person name="Radolfova-Krizova L."/>
        </authorList>
    </citation>
    <scope>NUCLEOTIDE SEQUENCE [LARGE SCALE GENOMIC DNA]</scope>
    <source>
        <strain evidence="5 6">PBJ7</strain>
    </source>
</reference>
<evidence type="ECO:0000313" key="5">
    <source>
        <dbReference type="EMBL" id="OUY06167.1"/>
    </source>
</evidence>
<feature type="compositionally biased region" description="Polar residues" evidence="3">
    <location>
        <begin position="1"/>
        <end position="11"/>
    </location>
</feature>
<dbReference type="GO" id="GO:0000976">
    <property type="term" value="F:transcription cis-regulatory region binding"/>
    <property type="evidence" value="ECO:0007669"/>
    <property type="project" value="TreeGrafter"/>
</dbReference>
<dbReference type="Pfam" id="PF14246">
    <property type="entry name" value="TetR_C_7"/>
    <property type="match status" value="1"/>
</dbReference>
<keyword evidence="1 2" id="KW-0238">DNA-binding</keyword>
<protein>
    <recommendedName>
        <fullName evidence="4">HTH tetR-type domain-containing protein</fullName>
    </recommendedName>
</protein>
<evidence type="ECO:0000259" key="4">
    <source>
        <dbReference type="PROSITE" id="PS50977"/>
    </source>
</evidence>
<dbReference type="RefSeq" id="WP_087621178.1">
    <property type="nucleotide sequence ID" value="NZ_NEXX01000005.1"/>
</dbReference>
<comment type="caution">
    <text evidence="5">The sequence shown here is derived from an EMBL/GenBank/DDBJ whole genome shotgun (WGS) entry which is preliminary data.</text>
</comment>
<feature type="domain" description="HTH tetR-type" evidence="4">
    <location>
        <begin position="28"/>
        <end position="88"/>
    </location>
</feature>
<dbReference type="Gene3D" id="1.10.357.10">
    <property type="entry name" value="Tetracycline Repressor, domain 2"/>
    <property type="match status" value="1"/>
</dbReference>
<evidence type="ECO:0000256" key="3">
    <source>
        <dbReference type="SAM" id="MobiDB-lite"/>
    </source>
</evidence>